<keyword evidence="3" id="KW-1185">Reference proteome</keyword>
<comment type="caution">
    <text evidence="2">The sequence shown here is derived from an EMBL/GenBank/DDBJ whole genome shotgun (WGS) entry which is preliminary data.</text>
</comment>
<feature type="region of interest" description="Disordered" evidence="1">
    <location>
        <begin position="29"/>
        <end position="100"/>
    </location>
</feature>
<dbReference type="AlphaFoldDB" id="A0AAD3GYF4"/>
<reference evidence="2 3" key="1">
    <citation type="journal article" date="2021" name="Sci. Rep.">
        <title>The genome of the diatom Chaetoceros tenuissimus carries an ancient integrated fragment of an extant virus.</title>
        <authorList>
            <person name="Hongo Y."/>
            <person name="Kimura K."/>
            <person name="Takaki Y."/>
            <person name="Yoshida Y."/>
            <person name="Baba S."/>
            <person name="Kobayashi G."/>
            <person name="Nagasaki K."/>
            <person name="Hano T."/>
            <person name="Tomaru Y."/>
        </authorList>
    </citation>
    <scope>NUCLEOTIDE SEQUENCE [LARGE SCALE GENOMIC DNA]</scope>
    <source>
        <strain evidence="2 3">NIES-3715</strain>
    </source>
</reference>
<dbReference type="Proteomes" id="UP001054902">
    <property type="component" value="Unassembled WGS sequence"/>
</dbReference>
<protein>
    <submittedName>
        <fullName evidence="2">Uncharacterized protein</fullName>
    </submittedName>
</protein>
<evidence type="ECO:0000313" key="2">
    <source>
        <dbReference type="EMBL" id="GFH43997.1"/>
    </source>
</evidence>
<evidence type="ECO:0000313" key="3">
    <source>
        <dbReference type="Proteomes" id="UP001054902"/>
    </source>
</evidence>
<organism evidence="2 3">
    <name type="scientific">Chaetoceros tenuissimus</name>
    <dbReference type="NCBI Taxonomy" id="426638"/>
    <lineage>
        <taxon>Eukaryota</taxon>
        <taxon>Sar</taxon>
        <taxon>Stramenopiles</taxon>
        <taxon>Ochrophyta</taxon>
        <taxon>Bacillariophyta</taxon>
        <taxon>Coscinodiscophyceae</taxon>
        <taxon>Chaetocerotophycidae</taxon>
        <taxon>Chaetocerotales</taxon>
        <taxon>Chaetocerotaceae</taxon>
        <taxon>Chaetoceros</taxon>
    </lineage>
</organism>
<dbReference type="EMBL" id="BLLK01000019">
    <property type="protein sequence ID" value="GFH43997.1"/>
    <property type="molecule type" value="Genomic_DNA"/>
</dbReference>
<name>A0AAD3GYF4_9STRA</name>
<gene>
    <name evidence="2" type="ORF">CTEN210_00471</name>
</gene>
<proteinExistence type="predicted"/>
<accession>A0AAD3GYF4</accession>
<sequence>MHPAPGFCEKGKSPRLVKEEGKCCPIFKCISEKPSPPDKSSPKSKPTPTAPSKKTKSLLSKGTYTKRACSHGTFEEVTKSNTPLPKAPTPKKPKTPSHNIFDHETFDDLCEETRSYKFKLKNGKMRRCSYITKKDTKARQDMYCKGETAKEWCKACKVKKCEDKSDFRFKLKNGKSTTCSYFKKGKASKRKAKYCTGKVKKKCCEACA</sequence>
<feature type="compositionally biased region" description="Low complexity" evidence="1">
    <location>
        <begin position="43"/>
        <end position="66"/>
    </location>
</feature>
<evidence type="ECO:0000256" key="1">
    <source>
        <dbReference type="SAM" id="MobiDB-lite"/>
    </source>
</evidence>